<proteinExistence type="predicted"/>
<dbReference type="PATRIC" id="fig|157838.3.peg.221"/>
<keyword evidence="2" id="KW-1003">Cell membrane</keyword>
<comment type="subcellular location">
    <subcellularLocation>
        <location evidence="1">Cell membrane</location>
        <topology evidence="1">Multi-pass membrane protein</topology>
    </subcellularLocation>
</comment>
<feature type="transmembrane region" description="Helical" evidence="6">
    <location>
        <begin position="291"/>
        <end position="315"/>
    </location>
</feature>
<dbReference type="EMBL" id="LJJC01000004">
    <property type="protein sequence ID" value="KQL52259.1"/>
    <property type="molecule type" value="Genomic_DNA"/>
</dbReference>
<evidence type="ECO:0000256" key="4">
    <source>
        <dbReference type="ARBA" id="ARBA00022989"/>
    </source>
</evidence>
<protein>
    <recommendedName>
        <fullName evidence="11">ABC transport system permease protein</fullName>
    </recommendedName>
</protein>
<dbReference type="InterPro" id="IPR038766">
    <property type="entry name" value="Membrane_comp_ABC_pdt"/>
</dbReference>
<feature type="domain" description="MacB-like periplasmic core" evidence="8">
    <location>
        <begin position="23"/>
        <end position="220"/>
    </location>
</feature>
<evidence type="ECO:0000256" key="6">
    <source>
        <dbReference type="SAM" id="Phobius"/>
    </source>
</evidence>
<sequence length="829" mass="93570">MIKSIKGVSLRFFHRNKFIAISSIISVILSVSLIITLAIFSINAKQTLHNEVKKMYGNMDLSVGYNPDQNKIVDRALLQRITNQPGIQSYSNVVLTHLSINHTYNDIYTVGVENDSLVKSKYHFHQDLSANEAMINKSLAEALKVRAGEKITIENETFKIKELLDNLDASGVAPDILLISRDDAKKFIAAEAGNLIEATYILIKAKKSENPIVLANDIRKVDRGLRIDLAEENEYLKTNLTSLQIFMTVLSVLMLFVTSLLIVANFEVFLYKYKNQFAIMRSLGATSKQMFNIVFIQSSLMVMVGAVLGFLLAFLSNQFIQNCIQKWFAIHVDTMDFHPKLALLLAFSCFVLIELFMLIPAYRSSKVLPLKIMQENERNDFANLKFRKVIGYSMIIGGLFFILFGKLVVQADTYQVFSVLFAGILITFGIFVLFPVYLAPILQKLLPLIRSILGRTSFVSIKNVIPQVRKNTFVMLTISTLMIITIFGSTLMETIKKNQEQYLKNEYQTNIVVTSRLNYDSKLDPMEIKKQIVKLSGIKGASTVSTPTQLDLIKADNYYSFDYFLGDLKELASQGLISKNIKFGKNQLIVSRNFAKKFKVKAGDTIRLGNFFEAEQKQKPIGKARIAAIVDKLPLSIDVMMDWSSKYRNQHTALDRVFISSDNEKHTLKQLEALKMKYPELEINSYQQSLKKANKMIDQRLYIFYAVIAIMVVCVMVGVFNTLINNIHSKRKEFAILRTLSINKRGVIIVIMTQVILYILIGIALGSLAGTALTYVISLIDTGSRLHFNFPFIGLIMAILIGTAIVVFIPFASKLAKVKISAELSLNNK</sequence>
<feature type="transmembrane region" description="Helical" evidence="6">
    <location>
        <begin position="20"/>
        <end position="42"/>
    </location>
</feature>
<dbReference type="PANTHER" id="PTHR30287:SF2">
    <property type="entry name" value="BLL1001 PROTEIN"/>
    <property type="match status" value="1"/>
</dbReference>
<dbReference type="STRING" id="157838.AN964_01020"/>
<feature type="transmembrane region" description="Helical" evidence="6">
    <location>
        <begin position="341"/>
        <end position="362"/>
    </location>
</feature>
<comment type="caution">
    <text evidence="9">The sequence shown here is derived from an EMBL/GenBank/DDBJ whole genome shotgun (WGS) entry which is preliminary data.</text>
</comment>
<evidence type="ECO:0000313" key="9">
    <source>
        <dbReference type="EMBL" id="KQL52259.1"/>
    </source>
</evidence>
<feature type="transmembrane region" description="Helical" evidence="6">
    <location>
        <begin position="415"/>
        <end position="438"/>
    </location>
</feature>
<dbReference type="OrthoDB" id="2425574at2"/>
<evidence type="ECO:0000256" key="1">
    <source>
        <dbReference type="ARBA" id="ARBA00004651"/>
    </source>
</evidence>
<feature type="transmembrane region" description="Helical" evidence="6">
    <location>
        <begin position="389"/>
        <end position="409"/>
    </location>
</feature>
<dbReference type="GO" id="GO:0005886">
    <property type="term" value="C:plasma membrane"/>
    <property type="evidence" value="ECO:0007669"/>
    <property type="project" value="UniProtKB-SubCell"/>
</dbReference>
<evidence type="ECO:0000256" key="2">
    <source>
        <dbReference type="ARBA" id="ARBA00022475"/>
    </source>
</evidence>
<feature type="transmembrane region" description="Helical" evidence="6">
    <location>
        <begin position="790"/>
        <end position="811"/>
    </location>
</feature>
<feature type="transmembrane region" description="Helical" evidence="6">
    <location>
        <begin position="702"/>
        <end position="724"/>
    </location>
</feature>
<dbReference type="InterPro" id="IPR025857">
    <property type="entry name" value="MacB_PCD"/>
</dbReference>
<evidence type="ECO:0000256" key="5">
    <source>
        <dbReference type="ARBA" id="ARBA00023136"/>
    </source>
</evidence>
<evidence type="ECO:0000259" key="8">
    <source>
        <dbReference type="Pfam" id="PF12704"/>
    </source>
</evidence>
<keyword evidence="3 6" id="KW-0812">Transmembrane</keyword>
<evidence type="ECO:0008006" key="11">
    <source>
        <dbReference type="Google" id="ProtNLM"/>
    </source>
</evidence>
<accession>A0A0Q3WUA6</accession>
<keyword evidence="5 6" id="KW-0472">Membrane</keyword>
<gene>
    <name evidence="9" type="ORF">AN964_01020</name>
</gene>
<evidence type="ECO:0000259" key="7">
    <source>
        <dbReference type="Pfam" id="PF02687"/>
    </source>
</evidence>
<keyword evidence="10" id="KW-1185">Reference proteome</keyword>
<dbReference type="RefSeq" id="WP_055737940.1">
    <property type="nucleotide sequence ID" value="NZ_JAAIWL010000017.1"/>
</dbReference>
<keyword evidence="4 6" id="KW-1133">Transmembrane helix</keyword>
<feature type="domain" description="ABC3 transporter permease C-terminal" evidence="7">
    <location>
        <begin position="249"/>
        <end position="366"/>
    </location>
</feature>
<organism evidence="9 10">
    <name type="scientific">Heyndrickxia shackletonii</name>
    <dbReference type="NCBI Taxonomy" id="157838"/>
    <lineage>
        <taxon>Bacteria</taxon>
        <taxon>Bacillati</taxon>
        <taxon>Bacillota</taxon>
        <taxon>Bacilli</taxon>
        <taxon>Bacillales</taxon>
        <taxon>Bacillaceae</taxon>
        <taxon>Heyndrickxia</taxon>
    </lineage>
</organism>
<feature type="transmembrane region" description="Helical" evidence="6">
    <location>
        <begin position="745"/>
        <end position="778"/>
    </location>
</feature>
<feature type="transmembrane region" description="Helical" evidence="6">
    <location>
        <begin position="472"/>
        <end position="492"/>
    </location>
</feature>
<reference evidence="9 10" key="1">
    <citation type="submission" date="2015-09" db="EMBL/GenBank/DDBJ databases">
        <title>Genome sequencing project for genomic taxonomy and phylogenomics of Bacillus-like bacteria.</title>
        <authorList>
            <person name="Liu B."/>
            <person name="Wang J."/>
            <person name="Zhu Y."/>
            <person name="Liu G."/>
            <person name="Chen Q."/>
            <person name="Chen Z."/>
            <person name="Lan J."/>
            <person name="Che J."/>
            <person name="Ge C."/>
            <person name="Shi H."/>
            <person name="Pan Z."/>
            <person name="Liu X."/>
        </authorList>
    </citation>
    <scope>NUCLEOTIDE SEQUENCE [LARGE SCALE GENOMIC DNA]</scope>
    <source>
        <strain evidence="9 10">LMG 18435</strain>
    </source>
</reference>
<dbReference type="AlphaFoldDB" id="A0A0Q3WUA6"/>
<dbReference type="InterPro" id="IPR003838">
    <property type="entry name" value="ABC3_permease_C"/>
</dbReference>
<feature type="transmembrane region" description="Helical" evidence="6">
    <location>
        <begin position="245"/>
        <end position="270"/>
    </location>
</feature>
<dbReference type="Proteomes" id="UP000051888">
    <property type="component" value="Unassembled WGS sequence"/>
</dbReference>
<evidence type="ECO:0000256" key="3">
    <source>
        <dbReference type="ARBA" id="ARBA00022692"/>
    </source>
</evidence>
<evidence type="ECO:0000313" key="10">
    <source>
        <dbReference type="Proteomes" id="UP000051888"/>
    </source>
</evidence>
<feature type="domain" description="ABC3 transporter permease C-terminal" evidence="7">
    <location>
        <begin position="706"/>
        <end position="813"/>
    </location>
</feature>
<dbReference type="PANTHER" id="PTHR30287">
    <property type="entry name" value="MEMBRANE COMPONENT OF PREDICTED ABC SUPERFAMILY METABOLITE UPTAKE TRANSPORTER"/>
    <property type="match status" value="1"/>
</dbReference>
<dbReference type="Pfam" id="PF12704">
    <property type="entry name" value="MacB_PCD"/>
    <property type="match status" value="1"/>
</dbReference>
<dbReference type="Pfam" id="PF02687">
    <property type="entry name" value="FtsX"/>
    <property type="match status" value="2"/>
</dbReference>
<name>A0A0Q3WUA6_9BACI</name>